<reference evidence="3 4" key="1">
    <citation type="submission" date="2015-11" db="EMBL/GenBank/DDBJ databases">
        <title>Solirubrum puertoriconensis gen. nov. an environmental bacteria isolated in Puerto Rico.</title>
        <authorList>
            <person name="Cuebas-Irizarry M.F."/>
            <person name="Montalvo-Rodriguez R."/>
        </authorList>
    </citation>
    <scope>NUCLEOTIDE SEQUENCE [LARGE SCALE GENOMIC DNA]</scope>
    <source>
        <strain evidence="3 4">MC1A</strain>
    </source>
</reference>
<feature type="signal peptide" evidence="1">
    <location>
        <begin position="1"/>
        <end position="23"/>
    </location>
</feature>
<feature type="domain" description="Copper-binding protein MbnP-like" evidence="2">
    <location>
        <begin position="36"/>
        <end position="229"/>
    </location>
</feature>
<gene>
    <name evidence="3" type="ORF">ASU33_19100</name>
</gene>
<dbReference type="AlphaFoldDB" id="A0A9X0HPA8"/>
<evidence type="ECO:0000259" key="2">
    <source>
        <dbReference type="Pfam" id="PF20243"/>
    </source>
</evidence>
<feature type="chain" id="PRO_5040922717" description="Copper-binding protein MbnP-like domain-containing protein" evidence="1">
    <location>
        <begin position="24"/>
        <end position="257"/>
    </location>
</feature>
<evidence type="ECO:0000313" key="4">
    <source>
        <dbReference type="Proteomes" id="UP000054223"/>
    </source>
</evidence>
<dbReference type="PROSITE" id="PS51257">
    <property type="entry name" value="PROKAR_LIPOPROTEIN"/>
    <property type="match status" value="1"/>
</dbReference>
<dbReference type="OrthoDB" id="1422031at2"/>
<evidence type="ECO:0000313" key="3">
    <source>
        <dbReference type="EMBL" id="KUG09782.1"/>
    </source>
</evidence>
<dbReference type="Proteomes" id="UP000054223">
    <property type="component" value="Unassembled WGS sequence"/>
</dbReference>
<evidence type="ECO:0000256" key="1">
    <source>
        <dbReference type="SAM" id="SignalP"/>
    </source>
</evidence>
<keyword evidence="4" id="KW-1185">Reference proteome</keyword>
<dbReference type="InterPro" id="IPR046863">
    <property type="entry name" value="MbnP-like_dom"/>
</dbReference>
<comment type="caution">
    <text evidence="3">The sequence shown here is derived from an EMBL/GenBank/DDBJ whole genome shotgun (WGS) entry which is preliminary data.</text>
</comment>
<keyword evidence="1" id="KW-0732">Signal</keyword>
<sequence>MLFRTLSSALLALLLGIATLSFTACDDDDKAQPNKGELDLEFENVVGTQALTLGQAYTSTNGDAFTLSKLNYYISNIKLTKADGSEWAEPESYHLVKHDQTSTRTFTLQEVPTGDYTKITFTIGVDSTRNVSGAQTGALDPLNDMFWTWNSGYIFLKLEGTSPQAANGQLVFHIGGFKSPNNTIRSVSPPLPQGTVLKVRAEKAPAVHYKADVLKLFTGPNVIRFAELSNTMGGPSSVKVANNYAAGMFRIDHVHAD</sequence>
<accession>A0A9X0HPA8</accession>
<protein>
    <recommendedName>
        <fullName evidence="2">Copper-binding protein MbnP-like domain-containing protein</fullName>
    </recommendedName>
</protein>
<dbReference type="RefSeq" id="WP_059068111.1">
    <property type="nucleotide sequence ID" value="NZ_LNAL01000003.1"/>
</dbReference>
<dbReference type="EMBL" id="LNAL01000003">
    <property type="protein sequence ID" value="KUG09782.1"/>
    <property type="molecule type" value="Genomic_DNA"/>
</dbReference>
<dbReference type="Pfam" id="PF20243">
    <property type="entry name" value="MbnP"/>
    <property type="match status" value="1"/>
</dbReference>
<proteinExistence type="predicted"/>
<organism evidence="3 4">
    <name type="scientific">Solirubrum puertoriconensis</name>
    <dbReference type="NCBI Taxonomy" id="1751427"/>
    <lineage>
        <taxon>Bacteria</taxon>
        <taxon>Pseudomonadati</taxon>
        <taxon>Bacteroidota</taxon>
        <taxon>Cytophagia</taxon>
        <taxon>Cytophagales</taxon>
    </lineage>
</organism>
<name>A0A9X0HPA8_SOLP1</name>